<proteinExistence type="predicted"/>
<protein>
    <submittedName>
        <fullName evidence="2">Uncharacterized protein</fullName>
    </submittedName>
</protein>
<gene>
    <name evidence="2" type="ORF">GSLYS_00005855001</name>
</gene>
<dbReference type="Gene3D" id="2.10.80.10">
    <property type="entry name" value="Lipase, subunit A"/>
    <property type="match status" value="1"/>
</dbReference>
<dbReference type="EMBL" id="CAXITT010000096">
    <property type="protein sequence ID" value="CAL1531760.1"/>
    <property type="molecule type" value="Genomic_DNA"/>
</dbReference>
<evidence type="ECO:0000313" key="3">
    <source>
        <dbReference type="Proteomes" id="UP001497497"/>
    </source>
</evidence>
<reference evidence="2 3" key="1">
    <citation type="submission" date="2024-04" db="EMBL/GenBank/DDBJ databases">
        <authorList>
            <consortium name="Genoscope - CEA"/>
            <person name="William W."/>
        </authorList>
    </citation>
    <scope>NUCLEOTIDE SEQUENCE [LARGE SCALE GENOMIC DNA]</scope>
</reference>
<accession>A0AAV2HEK9</accession>
<dbReference type="Proteomes" id="UP001497497">
    <property type="component" value="Unassembled WGS sequence"/>
</dbReference>
<keyword evidence="1" id="KW-0732">Signal</keyword>
<name>A0AAV2HEK9_LYMST</name>
<evidence type="ECO:0000313" key="2">
    <source>
        <dbReference type="EMBL" id="CAL1531760.1"/>
    </source>
</evidence>
<comment type="caution">
    <text evidence="2">The sequence shown here is derived from an EMBL/GenBank/DDBJ whole genome shotgun (WGS) entry which is preliminary data.</text>
</comment>
<sequence length="110" mass="12042">MLLQTMEYFKIAAAFIVIVHVGCVMSNSCSLGADCSNIECCVQDPSTKQGVCRRMGDVADYCYTKQPYAWTKPEKMVTQFDLCPCETGYFCGPIGKESATYGPMGICSFG</sequence>
<feature type="chain" id="PRO_5043740981" evidence="1">
    <location>
        <begin position="27"/>
        <end position="110"/>
    </location>
</feature>
<keyword evidence="3" id="KW-1185">Reference proteome</keyword>
<feature type="signal peptide" evidence="1">
    <location>
        <begin position="1"/>
        <end position="26"/>
    </location>
</feature>
<dbReference type="AlphaFoldDB" id="A0AAV2HEK9"/>
<organism evidence="2 3">
    <name type="scientific">Lymnaea stagnalis</name>
    <name type="common">Great pond snail</name>
    <name type="synonym">Helix stagnalis</name>
    <dbReference type="NCBI Taxonomy" id="6523"/>
    <lineage>
        <taxon>Eukaryota</taxon>
        <taxon>Metazoa</taxon>
        <taxon>Spiralia</taxon>
        <taxon>Lophotrochozoa</taxon>
        <taxon>Mollusca</taxon>
        <taxon>Gastropoda</taxon>
        <taxon>Heterobranchia</taxon>
        <taxon>Euthyneura</taxon>
        <taxon>Panpulmonata</taxon>
        <taxon>Hygrophila</taxon>
        <taxon>Lymnaeoidea</taxon>
        <taxon>Lymnaeidae</taxon>
        <taxon>Lymnaea</taxon>
    </lineage>
</organism>
<evidence type="ECO:0000256" key="1">
    <source>
        <dbReference type="SAM" id="SignalP"/>
    </source>
</evidence>